<evidence type="ECO:0000313" key="1">
    <source>
        <dbReference type="EMBL" id="PWD75333.1"/>
    </source>
</evidence>
<dbReference type="AlphaFoldDB" id="A0AAX1CBD2"/>
<protein>
    <submittedName>
        <fullName evidence="1">Uncharacterized protein</fullName>
    </submittedName>
</protein>
<organism evidence="1 2">
    <name type="scientific">Dickeya dianthicola</name>
    <dbReference type="NCBI Taxonomy" id="204039"/>
    <lineage>
        <taxon>Bacteria</taxon>
        <taxon>Pseudomonadati</taxon>
        <taxon>Pseudomonadota</taxon>
        <taxon>Gammaproteobacteria</taxon>
        <taxon>Enterobacterales</taxon>
        <taxon>Pectobacteriaceae</taxon>
        <taxon>Dickeya</taxon>
    </lineage>
</organism>
<proteinExistence type="predicted"/>
<evidence type="ECO:0000313" key="2">
    <source>
        <dbReference type="Proteomes" id="UP000245055"/>
    </source>
</evidence>
<dbReference type="Proteomes" id="UP000245055">
    <property type="component" value="Unassembled WGS sequence"/>
</dbReference>
<sequence length="116" mass="12902">MGIRVKKDWGYYHIFLRVFRAYPIRAISLAILALGSARNPHVLRVRSGLLAALARWAGQRALSVQHALHVVCALSESKLAAPITPTGIGSIGVRWLNRNSRCRVGIISRASFEYYC</sequence>
<dbReference type="EMBL" id="QESZ01000003">
    <property type="protein sequence ID" value="PWD75333.1"/>
    <property type="molecule type" value="Genomic_DNA"/>
</dbReference>
<gene>
    <name evidence="1" type="ORF">DF213_01630</name>
</gene>
<name>A0AAX1CBD2_9GAMM</name>
<accession>A0AAX1CBD2</accession>
<comment type="caution">
    <text evidence="1">The sequence shown here is derived from an EMBL/GenBank/DDBJ whole genome shotgun (WGS) entry which is preliminary data.</text>
</comment>
<reference evidence="1 2" key="1">
    <citation type="submission" date="2018-05" db="EMBL/GenBank/DDBJ databases">
        <title>Genomic diversity of pathogens causing Blackleg of Potato in Pakistan.</title>
        <authorList>
            <person name="Sarfraz S."/>
            <person name="Riaz K."/>
            <person name="Oulghazi S."/>
            <person name="Cigna J."/>
            <person name="Sahi S.T."/>
            <person name="Khan S.H."/>
            <person name="Hameed A."/>
            <person name="Faure D."/>
        </authorList>
    </citation>
    <scope>NUCLEOTIDE SEQUENCE [LARGE SCALE GENOMIC DNA]</scope>
    <source>
        <strain evidence="1 2">SS70</strain>
    </source>
</reference>